<organism evidence="2 3">
    <name type="scientific">Datura stramonium</name>
    <name type="common">Jimsonweed</name>
    <name type="synonym">Common thornapple</name>
    <dbReference type="NCBI Taxonomy" id="4076"/>
    <lineage>
        <taxon>Eukaryota</taxon>
        <taxon>Viridiplantae</taxon>
        <taxon>Streptophyta</taxon>
        <taxon>Embryophyta</taxon>
        <taxon>Tracheophyta</taxon>
        <taxon>Spermatophyta</taxon>
        <taxon>Magnoliopsida</taxon>
        <taxon>eudicotyledons</taxon>
        <taxon>Gunneridae</taxon>
        <taxon>Pentapetalae</taxon>
        <taxon>asterids</taxon>
        <taxon>lamiids</taxon>
        <taxon>Solanales</taxon>
        <taxon>Solanaceae</taxon>
        <taxon>Solanoideae</taxon>
        <taxon>Datureae</taxon>
        <taxon>Datura</taxon>
    </lineage>
</organism>
<dbReference type="InterPro" id="IPR031753">
    <property type="entry name" value="Stomagen"/>
</dbReference>
<proteinExistence type="predicted"/>
<feature type="non-terminal residue" evidence="2">
    <location>
        <position position="1"/>
    </location>
</feature>
<dbReference type="Gene3D" id="2.20.25.390">
    <property type="entry name" value="Stomagen"/>
    <property type="match status" value="1"/>
</dbReference>
<dbReference type="InterPro" id="IPR038572">
    <property type="entry name" value="Stomagen_C_sf"/>
</dbReference>
<dbReference type="PANTHER" id="PTHR37239:SF1">
    <property type="entry name" value="EPIDERMAL PATTERNING FACTOR-LIKE PROTEIN 9"/>
    <property type="match status" value="1"/>
</dbReference>
<gene>
    <name evidence="2" type="ORF">HAX54_037256</name>
</gene>
<dbReference type="InterPro" id="IPR044858">
    <property type="entry name" value="Stomagen_C"/>
</dbReference>
<accession>A0ABS8VJC3</accession>
<evidence type="ECO:0000259" key="1">
    <source>
        <dbReference type="Pfam" id="PF16851"/>
    </source>
</evidence>
<reference evidence="2 3" key="1">
    <citation type="journal article" date="2021" name="BMC Genomics">
        <title>Datura genome reveals duplications of psychoactive alkaloid biosynthetic genes and high mutation rate following tissue culture.</title>
        <authorList>
            <person name="Rajewski A."/>
            <person name="Carter-House D."/>
            <person name="Stajich J."/>
            <person name="Litt A."/>
        </authorList>
    </citation>
    <scope>NUCLEOTIDE SEQUENCE [LARGE SCALE GENOMIC DNA]</scope>
    <source>
        <strain evidence="2">AR-01</strain>
    </source>
</reference>
<feature type="domain" description="Stomagen C-terminal" evidence="1">
    <location>
        <begin position="33"/>
        <end position="62"/>
    </location>
</feature>
<comment type="caution">
    <text evidence="2">The sequence shown here is derived from an EMBL/GenBank/DDBJ whole genome shotgun (WGS) entry which is preliminary data.</text>
</comment>
<sequence length="186" mass="21086">GSRIVTIPHSQRAFQVPQGALHYEDQWPKLHLYNECRGCKHKCRAEQVPVEGNDPMKSPLTKLQMCLPPLILFSPAAAFPEEEEGLKVAIESRGWGWESGLRSQVDIKSRFLDWGQKSSLESVSEFRIENRGYRSGSRSGSASRFALKVAIRGQNQVSHFLEFIFIPLNDDLELNSHKKMVVTHTP</sequence>
<dbReference type="Pfam" id="PF16851">
    <property type="entry name" value="Stomagen"/>
    <property type="match status" value="1"/>
</dbReference>
<dbReference type="PANTHER" id="PTHR37239">
    <property type="entry name" value="EPIDERMAL PATTERNING FACTOR-LIKE PROTEIN 9"/>
    <property type="match status" value="1"/>
</dbReference>
<name>A0ABS8VJC3_DATST</name>
<dbReference type="EMBL" id="JACEIK010004991">
    <property type="protein sequence ID" value="MCD9646979.1"/>
    <property type="molecule type" value="Genomic_DNA"/>
</dbReference>
<evidence type="ECO:0000313" key="3">
    <source>
        <dbReference type="Proteomes" id="UP000823775"/>
    </source>
</evidence>
<evidence type="ECO:0000313" key="2">
    <source>
        <dbReference type="EMBL" id="MCD9646979.1"/>
    </source>
</evidence>
<protein>
    <recommendedName>
        <fullName evidence="1">Stomagen C-terminal domain-containing protein</fullName>
    </recommendedName>
</protein>
<dbReference type="Proteomes" id="UP000823775">
    <property type="component" value="Unassembled WGS sequence"/>
</dbReference>
<keyword evidence="3" id="KW-1185">Reference proteome</keyword>